<evidence type="ECO:0008006" key="3">
    <source>
        <dbReference type="Google" id="ProtNLM"/>
    </source>
</evidence>
<dbReference type="Proteomes" id="UP001501771">
    <property type="component" value="Unassembled WGS sequence"/>
</dbReference>
<sequence>MNWLTRLLGGAGAGAGGAGQPDVDEVALDDVRHLPRVAAEIAAAPSEWLGTTWSYGEDDPVDASMPLEQLLAWMWVGADGGVWSFSVGEELKPLLDLDADEEVDPVLATLREEPRVSRAYHEDRELYCAEVSAALGLEDAAALFLRALARGHAAVAANPRPLP</sequence>
<comment type="caution">
    <text evidence="1">The sequence shown here is derived from an EMBL/GenBank/DDBJ whole genome shotgun (WGS) entry which is preliminary data.</text>
</comment>
<evidence type="ECO:0000313" key="2">
    <source>
        <dbReference type="Proteomes" id="UP001501771"/>
    </source>
</evidence>
<proteinExistence type="predicted"/>
<dbReference type="EMBL" id="BAAAQR010000001">
    <property type="protein sequence ID" value="GAA2135855.1"/>
    <property type="molecule type" value="Genomic_DNA"/>
</dbReference>
<reference evidence="1 2" key="1">
    <citation type="journal article" date="2019" name="Int. J. Syst. Evol. Microbiol.">
        <title>The Global Catalogue of Microorganisms (GCM) 10K type strain sequencing project: providing services to taxonomists for standard genome sequencing and annotation.</title>
        <authorList>
            <consortium name="The Broad Institute Genomics Platform"/>
            <consortium name="The Broad Institute Genome Sequencing Center for Infectious Disease"/>
            <person name="Wu L."/>
            <person name="Ma J."/>
        </authorList>
    </citation>
    <scope>NUCLEOTIDE SEQUENCE [LARGE SCALE GENOMIC DNA]</scope>
    <source>
        <strain evidence="1 2">JCM 16022</strain>
    </source>
</reference>
<gene>
    <name evidence="1" type="ORF">GCM10009844_01530</name>
</gene>
<keyword evidence="2" id="KW-1185">Reference proteome</keyword>
<evidence type="ECO:0000313" key="1">
    <source>
        <dbReference type="EMBL" id="GAA2135855.1"/>
    </source>
</evidence>
<dbReference type="RefSeq" id="WP_344146084.1">
    <property type="nucleotide sequence ID" value="NZ_BAAAQR010000001.1"/>
</dbReference>
<accession>A0ABN2Z2R2</accession>
<organism evidence="1 2">
    <name type="scientific">Nocardioides koreensis</name>
    <dbReference type="NCBI Taxonomy" id="433651"/>
    <lineage>
        <taxon>Bacteria</taxon>
        <taxon>Bacillati</taxon>
        <taxon>Actinomycetota</taxon>
        <taxon>Actinomycetes</taxon>
        <taxon>Propionibacteriales</taxon>
        <taxon>Nocardioidaceae</taxon>
        <taxon>Nocardioides</taxon>
    </lineage>
</organism>
<name>A0ABN2Z2R2_9ACTN</name>
<protein>
    <recommendedName>
        <fullName evidence="3">DUF1877 family protein</fullName>
    </recommendedName>
</protein>